<evidence type="ECO:0000313" key="7">
    <source>
        <dbReference type="Proteomes" id="UP001446871"/>
    </source>
</evidence>
<dbReference type="SUPFAM" id="SSF48264">
    <property type="entry name" value="Cytochrome P450"/>
    <property type="match status" value="1"/>
</dbReference>
<feature type="non-terminal residue" evidence="6">
    <location>
        <position position="1"/>
    </location>
</feature>
<organism evidence="6 7">
    <name type="scientific">Apiospora saccharicola</name>
    <dbReference type="NCBI Taxonomy" id="335842"/>
    <lineage>
        <taxon>Eukaryota</taxon>
        <taxon>Fungi</taxon>
        <taxon>Dikarya</taxon>
        <taxon>Ascomycota</taxon>
        <taxon>Pezizomycotina</taxon>
        <taxon>Sordariomycetes</taxon>
        <taxon>Xylariomycetidae</taxon>
        <taxon>Amphisphaeriales</taxon>
        <taxon>Apiosporaceae</taxon>
        <taxon>Apiospora</taxon>
    </lineage>
</organism>
<dbReference type="PROSITE" id="PS00086">
    <property type="entry name" value="CYTOCHROME_P450"/>
    <property type="match status" value="1"/>
</dbReference>
<protein>
    <submittedName>
        <fullName evidence="6">Cytochrome P450</fullName>
    </submittedName>
</protein>
<dbReference type="InterPro" id="IPR017972">
    <property type="entry name" value="Cyt_P450_CS"/>
</dbReference>
<keyword evidence="2 5" id="KW-0349">Heme</keyword>
<proteinExistence type="inferred from homology"/>
<dbReference type="InterPro" id="IPR002401">
    <property type="entry name" value="Cyt_P450_E_grp-I"/>
</dbReference>
<name>A0ABR1UJI7_9PEZI</name>
<evidence type="ECO:0000256" key="4">
    <source>
        <dbReference type="ARBA" id="ARBA00023004"/>
    </source>
</evidence>
<keyword evidence="4 5" id="KW-0408">Iron</keyword>
<gene>
    <name evidence="6" type="ORF">PG996_009014</name>
</gene>
<evidence type="ECO:0000256" key="1">
    <source>
        <dbReference type="ARBA" id="ARBA00001971"/>
    </source>
</evidence>
<dbReference type="PRINTS" id="PR00385">
    <property type="entry name" value="P450"/>
</dbReference>
<dbReference type="PANTHER" id="PTHR24305:SF226">
    <property type="entry name" value="CYTOCHROME P450 MONOOXYGENASE"/>
    <property type="match status" value="1"/>
</dbReference>
<comment type="cofactor">
    <cofactor evidence="1">
        <name>heme</name>
        <dbReference type="ChEBI" id="CHEBI:30413"/>
    </cofactor>
</comment>
<dbReference type="Pfam" id="PF00067">
    <property type="entry name" value="p450"/>
    <property type="match status" value="1"/>
</dbReference>
<keyword evidence="7" id="KW-1185">Reference proteome</keyword>
<evidence type="ECO:0000256" key="2">
    <source>
        <dbReference type="ARBA" id="ARBA00022617"/>
    </source>
</evidence>
<dbReference type="PRINTS" id="PR00463">
    <property type="entry name" value="EP450I"/>
</dbReference>
<dbReference type="InterPro" id="IPR001128">
    <property type="entry name" value="Cyt_P450"/>
</dbReference>
<accession>A0ABR1UJI7</accession>
<evidence type="ECO:0000313" key="6">
    <source>
        <dbReference type="EMBL" id="KAK8059084.1"/>
    </source>
</evidence>
<reference evidence="6 7" key="1">
    <citation type="submission" date="2023-01" db="EMBL/GenBank/DDBJ databases">
        <title>Analysis of 21 Apiospora genomes using comparative genomics revels a genus with tremendous synthesis potential of carbohydrate active enzymes and secondary metabolites.</title>
        <authorList>
            <person name="Sorensen T."/>
        </authorList>
    </citation>
    <scope>NUCLEOTIDE SEQUENCE [LARGE SCALE GENOMIC DNA]</scope>
    <source>
        <strain evidence="6 7">CBS 83171</strain>
    </source>
</reference>
<keyword evidence="5" id="KW-0503">Monooxygenase</keyword>
<dbReference type="InterPro" id="IPR036396">
    <property type="entry name" value="Cyt_P450_sf"/>
</dbReference>
<dbReference type="Gene3D" id="1.10.630.10">
    <property type="entry name" value="Cytochrome P450"/>
    <property type="match status" value="1"/>
</dbReference>
<dbReference type="PANTHER" id="PTHR24305">
    <property type="entry name" value="CYTOCHROME P450"/>
    <property type="match status" value="1"/>
</dbReference>
<keyword evidence="5" id="KW-0560">Oxidoreductase</keyword>
<keyword evidence="3 5" id="KW-0479">Metal-binding</keyword>
<evidence type="ECO:0000256" key="3">
    <source>
        <dbReference type="ARBA" id="ARBA00022723"/>
    </source>
</evidence>
<dbReference type="EMBL" id="JAQQWM010000006">
    <property type="protein sequence ID" value="KAK8059084.1"/>
    <property type="molecule type" value="Genomic_DNA"/>
</dbReference>
<comment type="similarity">
    <text evidence="5">Belongs to the cytochrome P450 family.</text>
</comment>
<evidence type="ECO:0000256" key="5">
    <source>
        <dbReference type="RuleBase" id="RU000461"/>
    </source>
</evidence>
<comment type="caution">
    <text evidence="6">The sequence shown here is derived from an EMBL/GenBank/DDBJ whole genome shotgun (WGS) entry which is preliminary data.</text>
</comment>
<dbReference type="InterPro" id="IPR050121">
    <property type="entry name" value="Cytochrome_P450_monoxygenase"/>
</dbReference>
<sequence length="500" mass="56388">LVFAASYRLLLHPLRRYPGPFLAKLTDAYAGLFAAQQRLHLVVLGLHDKYAIYQNDDRITKSFTYELLTRNGVYSVFNTLDRKMHAYKRKIVGHAFSQRSIRSFEPALLSQVDIYLEQLLALSSSSQQQQQFVNMTEKLGRLAADIIGQLALGYDLATQTSEENRFLPRSMTLSFFVGNISHHFPAFYRVHTNWVFDYLLYETREKFSRLLEKMVKSRLALDTHAVPDFFSFVADELPPGEAAKTRDSVIWKESLVFLAAGADSVTTAMAAAFFYLSRNPACYARLAEEIRSAFGRGNEIREGSRLAGCRYLRACIDEALRMSPPAPANLWRQQVAEDEEPLVIDGRFIPPGDAVWGKSIRFGTQCRRPFAFKPERWLPLDDDGTAEAKQDETARKAALEGFSAFSIGPRNCVGKPLAYLETSLVLAKTLWYFDFAAAEGTLGAVGERRRDRGRPGEFETWDVFNSSHDGPYLVFRSRESVSSLKEDLEIRAAATTGGTT</sequence>
<dbReference type="Proteomes" id="UP001446871">
    <property type="component" value="Unassembled WGS sequence"/>
</dbReference>